<protein>
    <recommendedName>
        <fullName evidence="4">Transmembrane protein</fullName>
    </recommendedName>
</protein>
<comment type="caution">
    <text evidence="2">The sequence shown here is derived from an EMBL/GenBank/DDBJ whole genome shotgun (WGS) entry which is preliminary data.</text>
</comment>
<evidence type="ECO:0000256" key="1">
    <source>
        <dbReference type="SAM" id="Phobius"/>
    </source>
</evidence>
<name>A0A8X6HZQ3_TRICU</name>
<reference evidence="2" key="1">
    <citation type="submission" date="2020-07" db="EMBL/GenBank/DDBJ databases">
        <title>Multicomponent nature underlies the extraordinary mechanical properties of spider dragline silk.</title>
        <authorList>
            <person name="Kono N."/>
            <person name="Nakamura H."/>
            <person name="Mori M."/>
            <person name="Yoshida Y."/>
            <person name="Ohtoshi R."/>
            <person name="Malay A.D."/>
            <person name="Moran D.A.P."/>
            <person name="Tomita M."/>
            <person name="Numata K."/>
            <person name="Arakawa K."/>
        </authorList>
    </citation>
    <scope>NUCLEOTIDE SEQUENCE</scope>
</reference>
<sequence>MISEHEIEFWAFEAESGSERFVVGSDPVSRSDLWLALDFSYTCVGVIGVTGFGIFWVLLTFVHAFWVIDFFFDWSVACPMFLGALQTPSFDIAVLRTVVEVITVVTLRCSRSVAERIPSNGHIAAVANV</sequence>
<organism evidence="2 3">
    <name type="scientific">Trichonephila clavata</name>
    <name type="common">Joro spider</name>
    <name type="synonym">Nephila clavata</name>
    <dbReference type="NCBI Taxonomy" id="2740835"/>
    <lineage>
        <taxon>Eukaryota</taxon>
        <taxon>Metazoa</taxon>
        <taxon>Ecdysozoa</taxon>
        <taxon>Arthropoda</taxon>
        <taxon>Chelicerata</taxon>
        <taxon>Arachnida</taxon>
        <taxon>Araneae</taxon>
        <taxon>Araneomorphae</taxon>
        <taxon>Entelegynae</taxon>
        <taxon>Araneoidea</taxon>
        <taxon>Nephilidae</taxon>
        <taxon>Trichonephila</taxon>
    </lineage>
</organism>
<dbReference type="AlphaFoldDB" id="A0A8X6HZQ3"/>
<keyword evidence="3" id="KW-1185">Reference proteome</keyword>
<dbReference type="Proteomes" id="UP000887116">
    <property type="component" value="Unassembled WGS sequence"/>
</dbReference>
<evidence type="ECO:0000313" key="3">
    <source>
        <dbReference type="Proteomes" id="UP000887116"/>
    </source>
</evidence>
<evidence type="ECO:0008006" key="4">
    <source>
        <dbReference type="Google" id="ProtNLM"/>
    </source>
</evidence>
<gene>
    <name evidence="2" type="ORF">TNCT_648521</name>
</gene>
<proteinExistence type="predicted"/>
<keyword evidence="1" id="KW-1133">Transmembrane helix</keyword>
<feature type="transmembrane region" description="Helical" evidence="1">
    <location>
        <begin position="39"/>
        <end position="72"/>
    </location>
</feature>
<keyword evidence="1" id="KW-0472">Membrane</keyword>
<dbReference type="EMBL" id="BMAO01039624">
    <property type="protein sequence ID" value="GFR32718.1"/>
    <property type="molecule type" value="Genomic_DNA"/>
</dbReference>
<keyword evidence="1" id="KW-0812">Transmembrane</keyword>
<evidence type="ECO:0000313" key="2">
    <source>
        <dbReference type="EMBL" id="GFR32718.1"/>
    </source>
</evidence>
<accession>A0A8X6HZQ3</accession>